<dbReference type="InterPro" id="IPR055620">
    <property type="entry name" value="DUF7196"/>
</dbReference>
<feature type="domain" description="DUF7196" evidence="1">
    <location>
        <begin position="1"/>
        <end position="54"/>
    </location>
</feature>
<gene>
    <name evidence="2" type="ORF">B7C42_08209</name>
</gene>
<sequence length="58" mass="5499">MGCACGAGRGTGPGQSAAGYLVTTVTGEKLGPYLTMTEARIAATAAGGGTVKPLLEGG</sequence>
<name>A0A231GTB7_9NOCA</name>
<comment type="caution">
    <text evidence="2">The sequence shown here is derived from an EMBL/GenBank/DDBJ whole genome shotgun (WGS) entry which is preliminary data.</text>
</comment>
<proteinExistence type="predicted"/>
<evidence type="ECO:0000313" key="2">
    <source>
        <dbReference type="EMBL" id="OXR39721.1"/>
    </source>
</evidence>
<reference evidence="2 3" key="1">
    <citation type="submission" date="2017-07" db="EMBL/GenBank/DDBJ databases">
        <title>First draft Genome Sequence of Nocardia cerradoensis isolated from human infection.</title>
        <authorList>
            <person name="Carrasco G."/>
        </authorList>
    </citation>
    <scope>NUCLEOTIDE SEQUENCE [LARGE SCALE GENOMIC DNA]</scope>
    <source>
        <strain evidence="2 3">CNM20130759</strain>
    </source>
</reference>
<dbReference type="RefSeq" id="WP_420847578.1">
    <property type="nucleotide sequence ID" value="NZ_JAAXOR010000007.1"/>
</dbReference>
<evidence type="ECO:0000313" key="3">
    <source>
        <dbReference type="Proteomes" id="UP000215506"/>
    </source>
</evidence>
<dbReference type="EMBL" id="NGAF01000079">
    <property type="protein sequence ID" value="OXR39721.1"/>
    <property type="molecule type" value="Genomic_DNA"/>
</dbReference>
<protein>
    <recommendedName>
        <fullName evidence="1">DUF7196 domain-containing protein</fullName>
    </recommendedName>
</protein>
<dbReference type="Proteomes" id="UP000215506">
    <property type="component" value="Unassembled WGS sequence"/>
</dbReference>
<organism evidence="2 3">
    <name type="scientific">Nocardia cerradoensis</name>
    <dbReference type="NCBI Taxonomy" id="85688"/>
    <lineage>
        <taxon>Bacteria</taxon>
        <taxon>Bacillati</taxon>
        <taxon>Actinomycetota</taxon>
        <taxon>Actinomycetes</taxon>
        <taxon>Mycobacteriales</taxon>
        <taxon>Nocardiaceae</taxon>
        <taxon>Nocardia</taxon>
    </lineage>
</organism>
<dbReference type="AlphaFoldDB" id="A0A231GTB7"/>
<keyword evidence="3" id="KW-1185">Reference proteome</keyword>
<accession>A0A231GTB7</accession>
<evidence type="ECO:0000259" key="1">
    <source>
        <dbReference type="Pfam" id="PF23826"/>
    </source>
</evidence>
<dbReference type="Pfam" id="PF23826">
    <property type="entry name" value="DUF7196"/>
    <property type="match status" value="1"/>
</dbReference>